<sequence>MAVNHVQQYEIERLRKIAWEAQSKAQTPTSIHFPQHIDTKEIRYGKYHIPTLPVFTKSAVEDVVMTDAYYEKYDSDISMINSEIGDVESFIDRLKWYFGRHHKYYKSEPTAMLYFSRTIYKELLRNDAK</sequence>
<comment type="caution">
    <text evidence="1">The sequence shown here is derived from an EMBL/GenBank/DDBJ whole genome shotgun (WGS) entry which is preliminary data.</text>
</comment>
<proteinExistence type="predicted"/>
<dbReference type="AlphaFoldDB" id="A0A1Y2AHJ5"/>
<organism evidence="1 2">
    <name type="scientific">Neocallimastix californiae</name>
    <dbReference type="NCBI Taxonomy" id="1754190"/>
    <lineage>
        <taxon>Eukaryota</taxon>
        <taxon>Fungi</taxon>
        <taxon>Fungi incertae sedis</taxon>
        <taxon>Chytridiomycota</taxon>
        <taxon>Chytridiomycota incertae sedis</taxon>
        <taxon>Neocallimastigomycetes</taxon>
        <taxon>Neocallimastigales</taxon>
        <taxon>Neocallimastigaceae</taxon>
        <taxon>Neocallimastix</taxon>
    </lineage>
</organism>
<name>A0A1Y2AHJ5_9FUNG</name>
<reference evidence="1 2" key="1">
    <citation type="submission" date="2016-08" db="EMBL/GenBank/DDBJ databases">
        <title>A Parts List for Fungal Cellulosomes Revealed by Comparative Genomics.</title>
        <authorList>
            <consortium name="DOE Joint Genome Institute"/>
            <person name="Haitjema C.H."/>
            <person name="Gilmore S.P."/>
            <person name="Henske J.K."/>
            <person name="Solomon K.V."/>
            <person name="De Groot R."/>
            <person name="Kuo A."/>
            <person name="Mondo S.J."/>
            <person name="Salamov A.A."/>
            <person name="Labutti K."/>
            <person name="Zhao Z."/>
            <person name="Chiniquy J."/>
            <person name="Barry K."/>
            <person name="Brewer H.M."/>
            <person name="Purvine S.O."/>
            <person name="Wright A.T."/>
            <person name="Boxma B."/>
            <person name="Van Alen T."/>
            <person name="Hackstein J.H."/>
            <person name="Baker S.E."/>
            <person name="Grigoriev I.V."/>
            <person name="O'Malley M.A."/>
        </authorList>
    </citation>
    <scope>NUCLEOTIDE SEQUENCE [LARGE SCALE GENOMIC DNA]</scope>
    <source>
        <strain evidence="1 2">G1</strain>
    </source>
</reference>
<dbReference type="EMBL" id="MCOG01000261">
    <property type="protein sequence ID" value="ORY21667.1"/>
    <property type="molecule type" value="Genomic_DNA"/>
</dbReference>
<gene>
    <name evidence="1" type="ORF">LY90DRAFT_515971</name>
</gene>
<dbReference type="Proteomes" id="UP000193920">
    <property type="component" value="Unassembled WGS sequence"/>
</dbReference>
<accession>A0A1Y2AHJ5</accession>
<keyword evidence="2" id="KW-1185">Reference proteome</keyword>
<evidence type="ECO:0000313" key="2">
    <source>
        <dbReference type="Proteomes" id="UP000193920"/>
    </source>
</evidence>
<evidence type="ECO:0000313" key="1">
    <source>
        <dbReference type="EMBL" id="ORY21667.1"/>
    </source>
</evidence>
<protein>
    <submittedName>
        <fullName evidence="1">Uncharacterized protein</fullName>
    </submittedName>
</protein>